<name>A0A2H0E078_9BACT</name>
<proteinExistence type="predicted"/>
<keyword evidence="1" id="KW-0472">Membrane</keyword>
<organism evidence="2 3">
    <name type="scientific">Candidatus Campbellbacteria bacterium CG22_combo_CG10-13_8_21_14_all_36_13</name>
    <dbReference type="NCBI Taxonomy" id="1974529"/>
    <lineage>
        <taxon>Bacteria</taxon>
        <taxon>Candidatus Campbelliibacteriota</taxon>
    </lineage>
</organism>
<accession>A0A2H0E078</accession>
<feature type="transmembrane region" description="Helical" evidence="1">
    <location>
        <begin position="6"/>
        <end position="27"/>
    </location>
</feature>
<evidence type="ECO:0000313" key="2">
    <source>
        <dbReference type="EMBL" id="PIP87349.1"/>
    </source>
</evidence>
<reference evidence="2 3" key="1">
    <citation type="submission" date="2017-09" db="EMBL/GenBank/DDBJ databases">
        <title>Depth-based differentiation of microbial function through sediment-hosted aquifers and enrichment of novel symbionts in the deep terrestrial subsurface.</title>
        <authorList>
            <person name="Probst A.J."/>
            <person name="Ladd B."/>
            <person name="Jarett J.K."/>
            <person name="Geller-Mcgrath D.E."/>
            <person name="Sieber C.M."/>
            <person name="Emerson J.B."/>
            <person name="Anantharaman K."/>
            <person name="Thomas B.C."/>
            <person name="Malmstrom R."/>
            <person name="Stieglmeier M."/>
            <person name="Klingl A."/>
            <person name="Woyke T."/>
            <person name="Ryan C.M."/>
            <person name="Banfield J.F."/>
        </authorList>
    </citation>
    <scope>NUCLEOTIDE SEQUENCE [LARGE SCALE GENOMIC DNA]</scope>
    <source>
        <strain evidence="2">CG22_combo_CG10-13_8_21_14_all_36_13</strain>
    </source>
</reference>
<comment type="caution">
    <text evidence="2">The sequence shown here is derived from an EMBL/GenBank/DDBJ whole genome shotgun (WGS) entry which is preliminary data.</text>
</comment>
<keyword evidence="1" id="KW-0812">Transmembrane</keyword>
<dbReference type="Proteomes" id="UP000231143">
    <property type="component" value="Unassembled WGS sequence"/>
</dbReference>
<dbReference type="AlphaFoldDB" id="A0A2H0E078"/>
<evidence type="ECO:0000313" key="3">
    <source>
        <dbReference type="Proteomes" id="UP000231143"/>
    </source>
</evidence>
<gene>
    <name evidence="2" type="ORF">COW81_00720</name>
</gene>
<sequence>MASNTILIIVLIVIFGFQGIRTLLALISSLRFLTKNQKSEIIIKDDIATRFIILIPCLCEQKTSQKLFLILYLYANRLLNGVTYTSLPLRLKNNL</sequence>
<protein>
    <submittedName>
        <fullName evidence="2">Uncharacterized protein</fullName>
    </submittedName>
</protein>
<dbReference type="EMBL" id="PCTT01000009">
    <property type="protein sequence ID" value="PIP87349.1"/>
    <property type="molecule type" value="Genomic_DNA"/>
</dbReference>
<keyword evidence="1" id="KW-1133">Transmembrane helix</keyword>
<evidence type="ECO:0000256" key="1">
    <source>
        <dbReference type="SAM" id="Phobius"/>
    </source>
</evidence>